<dbReference type="KEGG" id="ffu:CLAFUR5_12088"/>
<dbReference type="RefSeq" id="XP_047767495.1">
    <property type="nucleotide sequence ID" value="XM_047911236.1"/>
</dbReference>
<dbReference type="InterPro" id="IPR016191">
    <property type="entry name" value="Ribonuclease/ribotoxin"/>
</dbReference>
<dbReference type="Pfam" id="PF00545">
    <property type="entry name" value="Ribonuclease"/>
    <property type="match status" value="1"/>
</dbReference>
<evidence type="ECO:0000256" key="3">
    <source>
        <dbReference type="SAM" id="SignalP"/>
    </source>
</evidence>
<evidence type="ECO:0000256" key="2">
    <source>
        <dbReference type="ARBA" id="ARBA00022801"/>
    </source>
</evidence>
<feature type="chain" id="PRO_5040190112" evidence="3">
    <location>
        <begin position="19"/>
        <end position="152"/>
    </location>
</feature>
<proteinExistence type="predicted"/>
<dbReference type="SUPFAM" id="SSF53933">
    <property type="entry name" value="Microbial ribonucleases"/>
    <property type="match status" value="1"/>
</dbReference>
<evidence type="ECO:0000256" key="1">
    <source>
        <dbReference type="ARBA" id="ARBA00022722"/>
    </source>
</evidence>
<dbReference type="OrthoDB" id="3767482at2759"/>
<dbReference type="Proteomes" id="UP000756132">
    <property type="component" value="Chromosome 10"/>
</dbReference>
<keyword evidence="2" id="KW-0378">Hydrolase</keyword>
<organism evidence="4 5">
    <name type="scientific">Passalora fulva</name>
    <name type="common">Tomato leaf mold</name>
    <name type="synonym">Cladosporium fulvum</name>
    <dbReference type="NCBI Taxonomy" id="5499"/>
    <lineage>
        <taxon>Eukaryota</taxon>
        <taxon>Fungi</taxon>
        <taxon>Dikarya</taxon>
        <taxon>Ascomycota</taxon>
        <taxon>Pezizomycotina</taxon>
        <taxon>Dothideomycetes</taxon>
        <taxon>Dothideomycetidae</taxon>
        <taxon>Mycosphaerellales</taxon>
        <taxon>Mycosphaerellaceae</taxon>
        <taxon>Fulvia</taxon>
    </lineage>
</organism>
<keyword evidence="3" id="KW-0732">Signal</keyword>
<evidence type="ECO:0000313" key="5">
    <source>
        <dbReference type="Proteomes" id="UP000756132"/>
    </source>
</evidence>
<evidence type="ECO:0000313" key="4">
    <source>
        <dbReference type="EMBL" id="UJO23129.1"/>
    </source>
</evidence>
<keyword evidence="1" id="KW-0540">Nuclease</keyword>
<dbReference type="InterPro" id="IPR000026">
    <property type="entry name" value="N1-like"/>
</dbReference>
<dbReference type="GO" id="GO:0016787">
    <property type="term" value="F:hydrolase activity"/>
    <property type="evidence" value="ECO:0007669"/>
    <property type="project" value="UniProtKB-KW"/>
</dbReference>
<gene>
    <name evidence="4" type="ORF">CLAFUR5_12088</name>
</gene>
<sequence>MLFSSVPVLALVATIATANPILLEKRAQVTCGSAPYYFGNSAQNKGYTDAENHLNALPPTTVLAAPNSLGERTAYPHYYGNSEGIVFPKDECNSNIIRLNIYPVFIGGETFTDGKAANLDRVVIAEKNGGALVRCGLITHRGVANNGFQLCK</sequence>
<dbReference type="GO" id="GO:0003723">
    <property type="term" value="F:RNA binding"/>
    <property type="evidence" value="ECO:0007669"/>
    <property type="project" value="InterPro"/>
</dbReference>
<accession>A0A9Q8PI94</accession>
<dbReference type="OMA" id="THRGADS"/>
<reference evidence="4" key="2">
    <citation type="journal article" date="2022" name="Microb. Genom.">
        <title>A chromosome-scale genome assembly of the tomato pathogen Cladosporium fulvum reveals a compartmentalized genome architecture and the presence of a dispensable chromosome.</title>
        <authorList>
            <person name="Zaccaron A.Z."/>
            <person name="Chen L.H."/>
            <person name="Samaras A."/>
            <person name="Stergiopoulos I."/>
        </authorList>
    </citation>
    <scope>NUCLEOTIDE SEQUENCE</scope>
    <source>
        <strain evidence="4">Race5_Kim</strain>
    </source>
</reference>
<protein>
    <submittedName>
        <fullName evidence="4">Uncharacterized protein</fullName>
    </submittedName>
</protein>
<name>A0A9Q8PI94_PASFU</name>
<dbReference type="GeneID" id="71991966"/>
<dbReference type="EMBL" id="CP090172">
    <property type="protein sequence ID" value="UJO23129.1"/>
    <property type="molecule type" value="Genomic_DNA"/>
</dbReference>
<reference evidence="4" key="1">
    <citation type="submission" date="2021-12" db="EMBL/GenBank/DDBJ databases">
        <authorList>
            <person name="Zaccaron A."/>
            <person name="Stergiopoulos I."/>
        </authorList>
    </citation>
    <scope>NUCLEOTIDE SEQUENCE</scope>
    <source>
        <strain evidence="4">Race5_Kim</strain>
    </source>
</reference>
<dbReference type="AlphaFoldDB" id="A0A9Q8PI94"/>
<dbReference type="GO" id="GO:0004521">
    <property type="term" value="F:RNA endonuclease activity"/>
    <property type="evidence" value="ECO:0007669"/>
    <property type="project" value="InterPro"/>
</dbReference>
<feature type="signal peptide" evidence="3">
    <location>
        <begin position="1"/>
        <end position="18"/>
    </location>
</feature>
<keyword evidence="5" id="KW-1185">Reference proteome</keyword>
<dbReference type="Gene3D" id="3.10.450.30">
    <property type="entry name" value="Microbial ribonucleases"/>
    <property type="match status" value="1"/>
</dbReference>